<accession>A0ACC1BV11</accession>
<proteinExistence type="predicted"/>
<sequence>MSFECTSYLIFELVLCNLSSLADACIDVTVLSYEWQEFPQRAIELLGGIHHVKSLTLWSNTLDVWNSLVRAFLPTFHNLTHLRIPWCWGLSDDSDQYTTEALMHFLQKLLNLEYLEIPGEFDPESEWSSIVPQCIKFCLKTVRILHLKGSDTELIWLKYFLGNTNVLERVTILCSESLQADSEKQKKINNEVQAIRKGLVSCVVEFL</sequence>
<name>A0ACC1BV11_9ROSI</name>
<dbReference type="EMBL" id="CM047899">
    <property type="protein sequence ID" value="KAJ0102809.1"/>
    <property type="molecule type" value="Genomic_DNA"/>
</dbReference>
<keyword evidence="2" id="KW-1185">Reference proteome</keyword>
<organism evidence="1 2">
    <name type="scientific">Pistacia atlantica</name>
    <dbReference type="NCBI Taxonomy" id="434234"/>
    <lineage>
        <taxon>Eukaryota</taxon>
        <taxon>Viridiplantae</taxon>
        <taxon>Streptophyta</taxon>
        <taxon>Embryophyta</taxon>
        <taxon>Tracheophyta</taxon>
        <taxon>Spermatophyta</taxon>
        <taxon>Magnoliopsida</taxon>
        <taxon>eudicotyledons</taxon>
        <taxon>Gunneridae</taxon>
        <taxon>Pentapetalae</taxon>
        <taxon>rosids</taxon>
        <taxon>malvids</taxon>
        <taxon>Sapindales</taxon>
        <taxon>Anacardiaceae</taxon>
        <taxon>Pistacia</taxon>
    </lineage>
</organism>
<protein>
    <submittedName>
        <fullName evidence="1">Uncharacterized protein</fullName>
    </submittedName>
</protein>
<evidence type="ECO:0000313" key="2">
    <source>
        <dbReference type="Proteomes" id="UP001164250"/>
    </source>
</evidence>
<comment type="caution">
    <text evidence="1">The sequence shown here is derived from an EMBL/GenBank/DDBJ whole genome shotgun (WGS) entry which is preliminary data.</text>
</comment>
<dbReference type="Proteomes" id="UP001164250">
    <property type="component" value="Chromosome 3"/>
</dbReference>
<reference evidence="2" key="1">
    <citation type="journal article" date="2023" name="G3 (Bethesda)">
        <title>Genome assembly and association tests identify interacting loci associated with vigor, precocity, and sex in interspecific pistachio rootstocks.</title>
        <authorList>
            <person name="Palmer W."/>
            <person name="Jacygrad E."/>
            <person name="Sagayaradj S."/>
            <person name="Cavanaugh K."/>
            <person name="Han R."/>
            <person name="Bertier L."/>
            <person name="Beede B."/>
            <person name="Kafkas S."/>
            <person name="Golino D."/>
            <person name="Preece J."/>
            <person name="Michelmore R."/>
        </authorList>
    </citation>
    <scope>NUCLEOTIDE SEQUENCE [LARGE SCALE GENOMIC DNA]</scope>
</reference>
<evidence type="ECO:0000313" key="1">
    <source>
        <dbReference type="EMBL" id="KAJ0102809.1"/>
    </source>
</evidence>
<gene>
    <name evidence="1" type="ORF">Patl1_05022</name>
</gene>